<keyword evidence="5" id="KW-1185">Reference proteome</keyword>
<reference evidence="3 5" key="2">
    <citation type="submission" date="2019-07" db="EMBL/GenBank/DDBJ databases">
        <title>Draft genome of two Muricauda strains isolated from deep sea.</title>
        <authorList>
            <person name="Sun C."/>
        </authorList>
    </citation>
    <scope>NUCLEOTIDE SEQUENCE [LARGE SCALE GENOMIC DNA]</scope>
    <source>
        <strain evidence="3 5">NH166</strain>
    </source>
</reference>
<evidence type="ECO:0000313" key="3">
    <source>
        <dbReference type="EMBL" id="TXK03824.1"/>
    </source>
</evidence>
<accession>A0A418N9L6</accession>
<dbReference type="RefSeq" id="WP_119639436.1">
    <property type="nucleotide sequence ID" value="NZ_QXFJ01000015.1"/>
</dbReference>
<evidence type="ECO:0000313" key="5">
    <source>
        <dbReference type="Proteomes" id="UP000321528"/>
    </source>
</evidence>
<dbReference type="OrthoDB" id="790322at2"/>
<dbReference type="EMBL" id="VNWL01000014">
    <property type="protein sequence ID" value="TXK03824.1"/>
    <property type="molecule type" value="Genomic_DNA"/>
</dbReference>
<evidence type="ECO:0000256" key="1">
    <source>
        <dbReference type="SAM" id="MobiDB-lite"/>
    </source>
</evidence>
<evidence type="ECO:0000313" key="4">
    <source>
        <dbReference type="Proteomes" id="UP000284189"/>
    </source>
</evidence>
<dbReference type="AlphaFoldDB" id="A0A418N9L6"/>
<reference evidence="2 4" key="1">
    <citation type="submission" date="2018-08" db="EMBL/GenBank/DDBJ databases">
        <title>Proposal of Muricauda 72 sp.nov. and Muricauda NH166 sp.nov., isolated from seawater.</title>
        <authorList>
            <person name="Cheng H."/>
            <person name="Wu Y.-H."/>
            <person name="Guo L.-L."/>
            <person name="Xu X.-W."/>
        </authorList>
    </citation>
    <scope>NUCLEOTIDE SEQUENCE [LARGE SCALE GENOMIC DNA]</scope>
    <source>
        <strain evidence="2 4">NH166</strain>
    </source>
</reference>
<feature type="region of interest" description="Disordered" evidence="1">
    <location>
        <begin position="73"/>
        <end position="92"/>
    </location>
</feature>
<dbReference type="Proteomes" id="UP000321528">
    <property type="component" value="Unassembled WGS sequence"/>
</dbReference>
<dbReference type="EMBL" id="QXFJ01000015">
    <property type="protein sequence ID" value="RIV72056.1"/>
    <property type="molecule type" value="Genomic_DNA"/>
</dbReference>
<evidence type="ECO:0000313" key="2">
    <source>
        <dbReference type="EMBL" id="RIV72056.1"/>
    </source>
</evidence>
<protein>
    <submittedName>
        <fullName evidence="2">Uncharacterized protein</fullName>
    </submittedName>
</protein>
<dbReference type="Proteomes" id="UP000284189">
    <property type="component" value="Unassembled WGS sequence"/>
</dbReference>
<organism evidence="2 4">
    <name type="scientific">Flagellimonas aequoris</name>
    <dbReference type="NCBI Taxonomy" id="2306997"/>
    <lineage>
        <taxon>Bacteria</taxon>
        <taxon>Pseudomonadati</taxon>
        <taxon>Bacteroidota</taxon>
        <taxon>Flavobacteriia</taxon>
        <taxon>Flavobacteriales</taxon>
        <taxon>Flavobacteriaceae</taxon>
        <taxon>Flagellimonas</taxon>
    </lineage>
</organism>
<sequence>MFKKKTDDVIFEDFDFDDFATWFNGLQDEDKIFNLSQNKFTSMDHIKLIPQREITTHKKAYFGMMSTGNFGSRRNLKNSVDNSKRPNPKKIEEGEEQENYFILAFNSNGDIDMIMQNAGRGIKSVQLKNYLDKYFNIYLTNHSLTKEFRLVEGTVISTPDKMIDRLDRVTKTKVYIDKSILGKDELDLAERTLQAREDLIIDVRASRGKDIRDLLQDLRQKLVYNSKIDKLWVEGKDNHGNVSQFYLNQIQKSTYVTIDIDPSTAALVRSDVRRELIKLL</sequence>
<comment type="caution">
    <text evidence="2">The sequence shown here is derived from an EMBL/GenBank/DDBJ whole genome shotgun (WGS) entry which is preliminary data.</text>
</comment>
<proteinExistence type="predicted"/>
<name>A0A418N9L6_9FLAO</name>
<gene>
    <name evidence="2" type="ORF">D2U88_06255</name>
    <name evidence="3" type="ORF">FQ019_06215</name>
</gene>